<dbReference type="PANTHER" id="PTHR11669:SF8">
    <property type="entry name" value="DNA POLYMERASE III SUBUNIT DELTA"/>
    <property type="match status" value="1"/>
</dbReference>
<dbReference type="Gene3D" id="3.40.50.300">
    <property type="entry name" value="P-loop containing nucleotide triphosphate hydrolases"/>
    <property type="match status" value="1"/>
</dbReference>
<comment type="caution">
    <text evidence="1">The sequence shown here is derived from an EMBL/GenBank/DDBJ whole genome shotgun (WGS) entry which is preliminary data.</text>
</comment>
<sequence>MSEILEIDKLENFPHPRDNENLRGLDTAQQALFDGFMSSKMHHAWIISGQKGIGKATLAYKFAQFILEFKNPDNVRAAGLTSLTPNFNAISAQQVRARSHPSLFVLKRAYNDKTKKFGQNINIENVRKAEQFINKTVEKGGWRVIIIDSADDLNISSANALLKSLEEPPQNTVFLIISSLPAKLLPTIRSRCRMLKLPDLDEQVISQLLQTYHVEMNAEERDIILFLGQGSFARVLEVIDVEGLEIYKKMLALLYQIPQISRDDIHKLGSELALKAVESKYIFFTEQYLAILSRLIKFISLGEAADAHMPLPNVEIKLFNHLKAHFTLDALFSLWESSEQKFRINAAFNMDKKQTIITEFLNLEKLAK</sequence>
<dbReference type="GO" id="GO:0006261">
    <property type="term" value="P:DNA-templated DNA replication"/>
    <property type="evidence" value="ECO:0007669"/>
    <property type="project" value="TreeGrafter"/>
</dbReference>
<evidence type="ECO:0000313" key="1">
    <source>
        <dbReference type="EMBL" id="PCI97062.1"/>
    </source>
</evidence>
<protein>
    <recommendedName>
        <fullName evidence="2">DNA polymerase III subunit delta</fullName>
    </recommendedName>
</protein>
<dbReference type="AlphaFoldDB" id="A0A2A4YQH9"/>
<dbReference type="NCBIfam" id="NF005677">
    <property type="entry name" value="PRK07471.1"/>
    <property type="match status" value="1"/>
</dbReference>
<dbReference type="PANTHER" id="PTHR11669">
    <property type="entry name" value="REPLICATION FACTOR C / DNA POLYMERASE III GAMMA-TAU SUBUNIT"/>
    <property type="match status" value="1"/>
</dbReference>
<gene>
    <name evidence="1" type="ORF">COB13_16530</name>
</gene>
<accession>A0A2A4YQH9</accession>
<dbReference type="InterPro" id="IPR027417">
    <property type="entry name" value="P-loop_NTPase"/>
</dbReference>
<name>A0A2A4YQH9_9PROT</name>
<reference key="1">
    <citation type="submission" date="2017-08" db="EMBL/GenBank/DDBJ databases">
        <title>A dynamic microbial community with high functional redundancy inhabits the cold, oxic subseafloor aquifer.</title>
        <authorList>
            <person name="Tully B.J."/>
            <person name="Wheat C.G."/>
            <person name="Glazer B.T."/>
            <person name="Huber J.A."/>
        </authorList>
    </citation>
    <scope>NUCLEOTIDE SEQUENCE [LARGE SCALE GENOMIC DNA]</scope>
</reference>
<dbReference type="Pfam" id="PF13177">
    <property type="entry name" value="DNA_pol3_delta2"/>
    <property type="match status" value="1"/>
</dbReference>
<dbReference type="EMBL" id="NVUS01000034">
    <property type="protein sequence ID" value="PCI97062.1"/>
    <property type="molecule type" value="Genomic_DNA"/>
</dbReference>
<organism evidence="1">
    <name type="scientific">OCS116 cluster bacterium</name>
    <dbReference type="NCBI Taxonomy" id="2030921"/>
    <lineage>
        <taxon>Bacteria</taxon>
        <taxon>Pseudomonadati</taxon>
        <taxon>Pseudomonadota</taxon>
        <taxon>Alphaproteobacteria</taxon>
        <taxon>OCS116 cluster</taxon>
    </lineage>
</organism>
<proteinExistence type="predicted"/>
<evidence type="ECO:0008006" key="2">
    <source>
        <dbReference type="Google" id="ProtNLM"/>
    </source>
</evidence>
<dbReference type="GO" id="GO:0009360">
    <property type="term" value="C:DNA polymerase III complex"/>
    <property type="evidence" value="ECO:0007669"/>
    <property type="project" value="TreeGrafter"/>
</dbReference>
<dbReference type="InterPro" id="IPR050238">
    <property type="entry name" value="DNA_Rep/Repair_Clamp_Loader"/>
</dbReference>
<reference evidence="1" key="2">
    <citation type="journal article" date="2018" name="ISME J.">
        <title>A dynamic microbial community with high functional redundancy inhabits the cold, oxic subseafloor aquifer.</title>
        <authorList>
            <person name="Tully B.J."/>
            <person name="Wheat C.G."/>
            <person name="Glazer B.T."/>
            <person name="Huber J.A."/>
        </authorList>
    </citation>
    <scope>NUCLEOTIDE SEQUENCE</scope>
    <source>
        <strain evidence="1">NORP83</strain>
    </source>
</reference>
<dbReference type="SUPFAM" id="SSF52540">
    <property type="entry name" value="P-loop containing nucleoside triphosphate hydrolases"/>
    <property type="match status" value="1"/>
</dbReference>